<organism evidence="3 4">
    <name type="scientific">Rubellimicrobium aerolatum</name>
    <dbReference type="NCBI Taxonomy" id="490979"/>
    <lineage>
        <taxon>Bacteria</taxon>
        <taxon>Pseudomonadati</taxon>
        <taxon>Pseudomonadota</taxon>
        <taxon>Alphaproteobacteria</taxon>
        <taxon>Rhodobacterales</taxon>
        <taxon>Roseobacteraceae</taxon>
        <taxon>Rubellimicrobium</taxon>
    </lineage>
</organism>
<dbReference type="PROSITE" id="PS51740">
    <property type="entry name" value="SPOVT_ABRB"/>
    <property type="match status" value="1"/>
</dbReference>
<dbReference type="GO" id="GO:0003677">
    <property type="term" value="F:DNA binding"/>
    <property type="evidence" value="ECO:0007669"/>
    <property type="project" value="UniProtKB-KW"/>
</dbReference>
<gene>
    <name evidence="3" type="ORF">ACFPOC_13270</name>
</gene>
<evidence type="ECO:0000256" key="1">
    <source>
        <dbReference type="PROSITE-ProRule" id="PRU01076"/>
    </source>
</evidence>
<reference evidence="4" key="1">
    <citation type="journal article" date="2019" name="Int. J. Syst. Evol. Microbiol.">
        <title>The Global Catalogue of Microorganisms (GCM) 10K type strain sequencing project: providing services to taxonomists for standard genome sequencing and annotation.</title>
        <authorList>
            <consortium name="The Broad Institute Genomics Platform"/>
            <consortium name="The Broad Institute Genome Sequencing Center for Infectious Disease"/>
            <person name="Wu L."/>
            <person name="Ma J."/>
        </authorList>
    </citation>
    <scope>NUCLEOTIDE SEQUENCE [LARGE SCALE GENOMIC DNA]</scope>
    <source>
        <strain evidence="4">KACC 11588</strain>
    </source>
</reference>
<dbReference type="Gene3D" id="2.10.260.10">
    <property type="match status" value="1"/>
</dbReference>
<dbReference type="SUPFAM" id="SSF89447">
    <property type="entry name" value="AbrB/MazE/MraZ-like"/>
    <property type="match status" value="1"/>
</dbReference>
<name>A0ABW0SEJ3_9RHOB</name>
<evidence type="ECO:0000313" key="3">
    <source>
        <dbReference type="EMBL" id="MFC5567377.1"/>
    </source>
</evidence>
<dbReference type="EMBL" id="JBHSNA010000014">
    <property type="protein sequence ID" value="MFC5567377.1"/>
    <property type="molecule type" value="Genomic_DNA"/>
</dbReference>
<accession>A0ABW0SEJ3</accession>
<comment type="caution">
    <text evidence="3">The sequence shown here is derived from an EMBL/GenBank/DDBJ whole genome shotgun (WGS) entry which is preliminary data.</text>
</comment>
<feature type="domain" description="SpoVT-AbrB" evidence="2">
    <location>
        <begin position="3"/>
        <end position="48"/>
    </location>
</feature>
<dbReference type="SMART" id="SM00966">
    <property type="entry name" value="SpoVT_AbrB"/>
    <property type="match status" value="1"/>
</dbReference>
<sequence>MPSQRVKIVEGGKLVIPAAFRREMGIAAGDTVVVELDDGELRVRSLAAAIRRVQARMRELNPEGRLLSEELIADRRAEAERE</sequence>
<dbReference type="RefSeq" id="WP_209843043.1">
    <property type="nucleotide sequence ID" value="NZ_JAGGJP010000022.1"/>
</dbReference>
<protein>
    <submittedName>
        <fullName evidence="3">AbrB/MazE/SpoVT family DNA-binding domain-containing protein</fullName>
    </submittedName>
</protein>
<keyword evidence="4" id="KW-1185">Reference proteome</keyword>
<dbReference type="InterPro" id="IPR007159">
    <property type="entry name" value="SpoVT-AbrB_dom"/>
</dbReference>
<proteinExistence type="predicted"/>
<dbReference type="InterPro" id="IPR037914">
    <property type="entry name" value="SpoVT-AbrB_sf"/>
</dbReference>
<dbReference type="Pfam" id="PF04014">
    <property type="entry name" value="MazE_antitoxin"/>
    <property type="match status" value="1"/>
</dbReference>
<dbReference type="NCBIfam" id="TIGR01439">
    <property type="entry name" value="lp_hng_hel_AbrB"/>
    <property type="match status" value="1"/>
</dbReference>
<evidence type="ECO:0000313" key="4">
    <source>
        <dbReference type="Proteomes" id="UP001596056"/>
    </source>
</evidence>
<dbReference type="Proteomes" id="UP001596056">
    <property type="component" value="Unassembled WGS sequence"/>
</dbReference>
<keyword evidence="1 3" id="KW-0238">DNA-binding</keyword>
<evidence type="ECO:0000259" key="2">
    <source>
        <dbReference type="PROSITE" id="PS51740"/>
    </source>
</evidence>